<evidence type="ECO:0000256" key="1">
    <source>
        <dbReference type="ARBA" id="ARBA00001947"/>
    </source>
</evidence>
<comment type="caution">
    <text evidence="25">The sequence shown here is derived from an EMBL/GenBank/DDBJ whole genome shotgun (WGS) entry which is preliminary data.</text>
</comment>
<evidence type="ECO:0000256" key="18">
    <source>
        <dbReference type="ARBA" id="ARBA00031512"/>
    </source>
</evidence>
<evidence type="ECO:0000256" key="9">
    <source>
        <dbReference type="ARBA" id="ARBA00022723"/>
    </source>
</evidence>
<dbReference type="Proteomes" id="UP000308549">
    <property type="component" value="Unassembled WGS sequence"/>
</dbReference>
<accession>A0A4U0U8J4</accession>
<dbReference type="SUPFAM" id="SSF52540">
    <property type="entry name" value="P-loop containing nucleoside triphosphate hydrolases"/>
    <property type="match status" value="2"/>
</dbReference>
<feature type="transmembrane region" description="Helical" evidence="20">
    <location>
        <begin position="491"/>
        <end position="511"/>
    </location>
</feature>
<feature type="transmembrane region" description="Helical" evidence="20">
    <location>
        <begin position="761"/>
        <end position="780"/>
    </location>
</feature>
<keyword evidence="7" id="KW-0645">Protease</keyword>
<keyword evidence="14 20" id="KW-1133">Transmembrane helix</keyword>
<feature type="domain" description="SNF2 N-terminal" evidence="21">
    <location>
        <begin position="1231"/>
        <end position="1498"/>
    </location>
</feature>
<dbReference type="GO" id="GO:0046872">
    <property type="term" value="F:metal ion binding"/>
    <property type="evidence" value="ECO:0007669"/>
    <property type="project" value="UniProtKB-KW"/>
</dbReference>
<dbReference type="PANTHER" id="PTHR12147:SF58">
    <property type="entry name" value="VACUOLAR MEMBRANE PROTEASE"/>
    <property type="match status" value="1"/>
</dbReference>
<keyword evidence="15" id="KW-0482">Metalloprotease</keyword>
<evidence type="ECO:0000256" key="7">
    <source>
        <dbReference type="ARBA" id="ARBA00022670"/>
    </source>
</evidence>
<evidence type="ECO:0000256" key="12">
    <source>
        <dbReference type="ARBA" id="ARBA00022833"/>
    </source>
</evidence>
<dbReference type="FunFam" id="3.40.630.10:FF:000057">
    <property type="entry name" value="Vacuolar membrane protease"/>
    <property type="match status" value="1"/>
</dbReference>
<dbReference type="InterPro" id="IPR000330">
    <property type="entry name" value="SNF2_N"/>
</dbReference>
<comment type="subcellular location">
    <subcellularLocation>
        <location evidence="3">Vacuole membrane</location>
        <topology evidence="3">Multi-pass membrane protein</topology>
    </subcellularLocation>
</comment>
<comment type="function">
    <text evidence="2">May be involved in vacuolar sorting and osmoregulation.</text>
</comment>
<dbReference type="GO" id="GO:0005774">
    <property type="term" value="C:vacuolar membrane"/>
    <property type="evidence" value="ECO:0007669"/>
    <property type="project" value="UniProtKB-SubCell"/>
</dbReference>
<evidence type="ECO:0000256" key="6">
    <source>
        <dbReference type="ARBA" id="ARBA00022554"/>
    </source>
</evidence>
<dbReference type="InterPro" id="IPR053976">
    <property type="entry name" value="PFF1_TM"/>
</dbReference>
<dbReference type="Gene3D" id="3.40.50.10810">
    <property type="entry name" value="Tandem AAA-ATPase domain"/>
    <property type="match status" value="1"/>
</dbReference>
<evidence type="ECO:0000256" key="14">
    <source>
        <dbReference type="ARBA" id="ARBA00022989"/>
    </source>
</evidence>
<feature type="transmembrane region" description="Helical" evidence="20">
    <location>
        <begin position="460"/>
        <end position="479"/>
    </location>
</feature>
<feature type="transmembrane region" description="Helical" evidence="20">
    <location>
        <begin position="12"/>
        <end position="35"/>
    </location>
</feature>
<keyword evidence="11" id="KW-0378">Hydrolase</keyword>
<evidence type="ECO:0000256" key="20">
    <source>
        <dbReference type="SAM" id="Phobius"/>
    </source>
</evidence>
<evidence type="ECO:0000256" key="15">
    <source>
        <dbReference type="ARBA" id="ARBA00023049"/>
    </source>
</evidence>
<comment type="similarity">
    <text evidence="4">Belongs to the peptidase M28 family.</text>
</comment>
<feature type="transmembrane region" description="Helical" evidence="20">
    <location>
        <begin position="728"/>
        <end position="749"/>
    </location>
</feature>
<feature type="region of interest" description="Disordered" evidence="19">
    <location>
        <begin position="1130"/>
        <end position="1161"/>
    </location>
</feature>
<keyword evidence="16 20" id="KW-0472">Membrane</keyword>
<evidence type="ECO:0000256" key="11">
    <source>
        <dbReference type="ARBA" id="ARBA00022801"/>
    </source>
</evidence>
<feature type="domain" description="Vacuolar membrane protease C-terminal" evidence="23">
    <location>
        <begin position="786"/>
        <end position="1006"/>
    </location>
</feature>
<evidence type="ECO:0000313" key="25">
    <source>
        <dbReference type="EMBL" id="TKA30982.1"/>
    </source>
</evidence>
<evidence type="ECO:0000256" key="19">
    <source>
        <dbReference type="SAM" id="MobiDB-lite"/>
    </source>
</evidence>
<feature type="transmembrane region" description="Helical" evidence="20">
    <location>
        <begin position="549"/>
        <end position="571"/>
    </location>
</feature>
<feature type="compositionally biased region" description="Basic and acidic residues" evidence="19">
    <location>
        <begin position="1130"/>
        <end position="1145"/>
    </location>
</feature>
<evidence type="ECO:0000256" key="3">
    <source>
        <dbReference type="ARBA" id="ARBA00004128"/>
    </source>
</evidence>
<dbReference type="CDD" id="cd03875">
    <property type="entry name" value="M28_Fxna_like"/>
    <property type="match status" value="1"/>
</dbReference>
<keyword evidence="6" id="KW-0926">Vacuole</keyword>
<keyword evidence="8 20" id="KW-0812">Transmembrane</keyword>
<dbReference type="Pfam" id="PF00176">
    <property type="entry name" value="SNF2-rel_dom"/>
    <property type="match status" value="1"/>
</dbReference>
<protein>
    <recommendedName>
        <fullName evidence="5">Vacuolar membrane protease</fullName>
    </recommendedName>
    <alternativeName>
        <fullName evidence="18">FXNA-related family protease 1</fullName>
    </alternativeName>
</protein>
<evidence type="ECO:0000256" key="8">
    <source>
        <dbReference type="ARBA" id="ARBA00022692"/>
    </source>
</evidence>
<evidence type="ECO:0000256" key="17">
    <source>
        <dbReference type="ARBA" id="ARBA00023180"/>
    </source>
</evidence>
<comment type="cofactor">
    <cofactor evidence="1">
        <name>Zn(2+)</name>
        <dbReference type="ChEBI" id="CHEBI:29105"/>
    </cofactor>
</comment>
<dbReference type="Gene3D" id="3.40.50.300">
    <property type="entry name" value="P-loop containing nucleotide triphosphate hydrolases"/>
    <property type="match status" value="1"/>
</dbReference>
<evidence type="ECO:0000259" key="23">
    <source>
        <dbReference type="Pfam" id="PF22250"/>
    </source>
</evidence>
<keyword evidence="10" id="KW-0547">Nucleotide-binding</keyword>
<feature type="domain" description="Vacuolar membrane protease transmembrane" evidence="24">
    <location>
        <begin position="458"/>
        <end position="759"/>
    </location>
</feature>
<proteinExistence type="inferred from homology"/>
<evidence type="ECO:0000256" key="5">
    <source>
        <dbReference type="ARBA" id="ARBA00017435"/>
    </source>
</evidence>
<dbReference type="GO" id="GO:0008235">
    <property type="term" value="F:metalloexopeptidase activity"/>
    <property type="evidence" value="ECO:0007669"/>
    <property type="project" value="InterPro"/>
</dbReference>
<dbReference type="GO" id="GO:0005524">
    <property type="term" value="F:ATP binding"/>
    <property type="evidence" value="ECO:0007669"/>
    <property type="project" value="InterPro"/>
</dbReference>
<evidence type="ECO:0000256" key="10">
    <source>
        <dbReference type="ARBA" id="ARBA00022741"/>
    </source>
</evidence>
<dbReference type="InterPro" id="IPR053975">
    <property type="entry name" value="PFF1_C"/>
</dbReference>
<feature type="transmembrane region" description="Helical" evidence="20">
    <location>
        <begin position="523"/>
        <end position="543"/>
    </location>
</feature>
<feature type="domain" description="Peptidase M28" evidence="22">
    <location>
        <begin position="177"/>
        <end position="354"/>
    </location>
</feature>
<name>A0A4U0U8J4_9PEZI</name>
<feature type="transmembrane region" description="Helical" evidence="20">
    <location>
        <begin position="403"/>
        <end position="426"/>
    </location>
</feature>
<dbReference type="Pfam" id="PF22251">
    <property type="entry name" value="PFF1_TM"/>
    <property type="match status" value="1"/>
</dbReference>
<keyword evidence="9" id="KW-0479">Metal-binding</keyword>
<dbReference type="InterPro" id="IPR045175">
    <property type="entry name" value="M28_fam"/>
</dbReference>
<dbReference type="InterPro" id="IPR007484">
    <property type="entry name" value="Peptidase_M28"/>
</dbReference>
<dbReference type="GO" id="GO:0006508">
    <property type="term" value="P:proteolysis"/>
    <property type="evidence" value="ECO:0007669"/>
    <property type="project" value="UniProtKB-KW"/>
</dbReference>
<keyword evidence="17" id="KW-0325">Glycoprotein</keyword>
<dbReference type="InterPro" id="IPR027417">
    <property type="entry name" value="P-loop_NTPase"/>
</dbReference>
<keyword evidence="12" id="KW-0862">Zinc</keyword>
<feature type="region of interest" description="Disordered" evidence="19">
    <location>
        <begin position="593"/>
        <end position="670"/>
    </location>
</feature>
<gene>
    <name evidence="25" type="ORF">B0A50_01950</name>
</gene>
<evidence type="ECO:0000313" key="26">
    <source>
        <dbReference type="Proteomes" id="UP000308549"/>
    </source>
</evidence>
<evidence type="ECO:0000256" key="4">
    <source>
        <dbReference type="ARBA" id="ARBA00010918"/>
    </source>
</evidence>
<evidence type="ECO:0000259" key="21">
    <source>
        <dbReference type="Pfam" id="PF00176"/>
    </source>
</evidence>
<dbReference type="Gene3D" id="3.40.630.10">
    <property type="entry name" value="Zn peptidases"/>
    <property type="match status" value="1"/>
</dbReference>
<dbReference type="Pfam" id="PF22250">
    <property type="entry name" value="PFF1_C"/>
    <property type="match status" value="1"/>
</dbReference>
<evidence type="ECO:0000256" key="13">
    <source>
        <dbReference type="ARBA" id="ARBA00022840"/>
    </source>
</evidence>
<dbReference type="OrthoDB" id="76293at2759"/>
<keyword evidence="13" id="KW-0067">ATP-binding</keyword>
<sequence>MAPKSSWNPLAFVPAQVTFITSAVYIAIVASLLYVHNTVPPAPILVRPDPGVNITQAWLDLDLISNGFHPIDSRRNAAVKDYLISRLQDVLGGNSVEYDIIGKPHGENTTNAAHVERKDEASVKAATIWTYDSSNATWHDAGRGTQYGESESLLIYIRGKSDPEGHWWDAEHKYEGPGGILVNAHYDSVPSGYGATDNGVGVVTVLQLISHFTSPHQQPERGIVALLNNGEENGLYGAHLYLHHPLSQFTHSFLNLDGAGAGGRATLFRSTDAAVTRHYAKSPYPFGSVISADGFKRGLIRSATDYQVFVNNQGMRGLDVAFYEPRSRYHSAEDDARHTSPASMWHMLSASLATVKSLSSYTGSDFDGSTARNGRVVLEHRGSDGVWWDMFGRTFAVLPLPTLFALSVSLLTAAPVLLIVLEIIIAQNDKWYPFSRKGYLHSSDDDEPVHFSGVRGLFRFPVAVAIATAAVVALAYLMAKINPFIAYSSEYAVWAMLLTIWFSVAWFVLAGADRVRPTALQRFYCLLWLYILSWVMLVAATIGENNLHLAGGYFVVVYNAAVFLSLMVSYLEFFGLPTKRRYVEHMADVMAEENDGQSGRRVSRSRERSAAGAETGDNNDQDADATANESTSLLRGRGQQRATQGTFTGIAGKRRQQQAEEDDEHSTDLSHDPLLARAYGDEQAWSSSLPQWTWILQFLLLAPVNLVIVGQIALLVTSSLHQTGADGSSVLTMYLLVAGLTLLLLLPLTPFLHRFTYHIPTFLFFIFVGCLIYNLLAFPFSGESRMKTFFVQRIDLDTGLNNVSLTGLDGYVQSAVSDLPSAIGQPTFCAEDLGWAGREGLVSCTWHGLAPNVVPASLEHAHELAPYGNKTRKNKYERWLDYNVTITGKQSASFTFKGSNTKQYRLRFDQPVSDLQVAEASLPDRRFPQIPDRGTTVLRLLPRNWDAAMTVNVTWPESAGGASGQTGEVMALWSDANDPTVIPAFEEVRRFEPVWAGVTKGDDGLVMGSKRFKNCLKISGSHARAHAWKLKKGTGTKKSKQQSALTQFITPEDVYALDKRPRDEASESARRDAFLQEQYDGFNVFTPHGLVAWLNNSLLQLSRPEKPPSTGLEKDLSDIVSSLVDTEKEELLSRDAGRHQEREDAAGVLRGNSEDSQQARHQRELQRLLTGSKGLEGPGVDICLELLEMKQAKQHRDYIWMYTSELLPEVRLPLLASQVTGIVHMLLRSCGEFPLSAKQRQEPGKYNPIVKRLAQSYPAPQTFGGLVEDAPGMGKTAMALGFFSWWAKHAKHEKNGRPHHAPSLLLVPDGYVLNQWVDLINRSFPFINLVLVKSEQHQEDDSDDAILSRWQQVQPRDFDNRDWPHALGFLDDTQQSKNSSFLFICSYSTWRRHVVKSESPTELDLSADQIAEDIVWQKSKSTGKAERKRFTVPHWSGRFAMTIFDEGHVTRNPNTQLHWMARKMRSPINWFLTATPIVDASTDKAGLGKVLWQQAKESLMHHTDWNAVQSDDKLEESYAAKWEIWREDIVTQTALDSPVRLIQLDPYIYQDLVKSTSLSVISRYAALYDKLATLRRSTHSELPGSAGHGNKAGKLDLTRMMRGHQAITTKLRHKPGVERGIFLGYHRMATKHHAEIIKLHMAKSGGGKKKSSDQQDTPPPVMGAFREMAYSTASTRLAGLAWHVEHALHTDTSADTVQHWRNESLSADNFLRLTNTKIGQQAPDPSRLSRVECLHLLSFGSPKLREILQQIRLYVLPRPGEPRCFKKLLITEEYPLVAWYWELVLNFLHIPTQVLHSSLDDSERMWVINQFREKPMSNDFHHLSVCILMHTFNASGVSLESDCNRCVVSTAASSAALEFQAWSRIIRGFQRNQVTIVRLYVENSHDGWREAVQANKAIRDSATKVLGGDGKQAIMQLLNDPAHGGAEITRIRNSPLAKKICARYLKRGEKRLLDSDTGKRTRLDRFLEDVFGMRDATAKNRAWETLWKAGFSDSPKAKSDQSTIYTAYICTLNSAHNKAHFGHDEIKLTVTPYVDYSTLTDDTERAMQADLQREKDDASLRDFTMAIGFRISYDGKKLGALPTLRAEDTQIPTDGEAMMRQFYL</sequence>
<evidence type="ECO:0000256" key="16">
    <source>
        <dbReference type="ARBA" id="ARBA00023136"/>
    </source>
</evidence>
<dbReference type="Pfam" id="PF04389">
    <property type="entry name" value="Peptidase_M28"/>
    <property type="match status" value="1"/>
</dbReference>
<reference evidence="25 26" key="1">
    <citation type="submission" date="2017-03" db="EMBL/GenBank/DDBJ databases">
        <title>Genomes of endolithic fungi from Antarctica.</title>
        <authorList>
            <person name="Coleine C."/>
            <person name="Masonjones S."/>
            <person name="Stajich J.E."/>
        </authorList>
    </citation>
    <scope>NUCLEOTIDE SEQUENCE [LARGE SCALE GENOMIC DNA]</scope>
    <source>
        <strain evidence="25 26">CCFEE 6315</strain>
    </source>
</reference>
<keyword evidence="26" id="KW-1185">Reference proteome</keyword>
<evidence type="ECO:0000259" key="24">
    <source>
        <dbReference type="Pfam" id="PF22251"/>
    </source>
</evidence>
<dbReference type="EMBL" id="NAJL01000009">
    <property type="protein sequence ID" value="TKA30982.1"/>
    <property type="molecule type" value="Genomic_DNA"/>
</dbReference>
<organism evidence="25 26">
    <name type="scientific">Salinomyces thailandicus</name>
    <dbReference type="NCBI Taxonomy" id="706561"/>
    <lineage>
        <taxon>Eukaryota</taxon>
        <taxon>Fungi</taxon>
        <taxon>Dikarya</taxon>
        <taxon>Ascomycota</taxon>
        <taxon>Pezizomycotina</taxon>
        <taxon>Dothideomycetes</taxon>
        <taxon>Dothideomycetidae</taxon>
        <taxon>Mycosphaerellales</taxon>
        <taxon>Teratosphaeriaceae</taxon>
        <taxon>Salinomyces</taxon>
    </lineage>
</organism>
<evidence type="ECO:0000256" key="2">
    <source>
        <dbReference type="ARBA" id="ARBA00003273"/>
    </source>
</evidence>
<evidence type="ECO:0000259" key="22">
    <source>
        <dbReference type="Pfam" id="PF04389"/>
    </source>
</evidence>
<dbReference type="InterPro" id="IPR038718">
    <property type="entry name" value="SNF2-like_sf"/>
</dbReference>
<feature type="transmembrane region" description="Helical" evidence="20">
    <location>
        <begin position="694"/>
        <end position="716"/>
    </location>
</feature>
<dbReference type="PANTHER" id="PTHR12147">
    <property type="entry name" value="METALLOPEPTIDASE M28 FAMILY MEMBER"/>
    <property type="match status" value="1"/>
</dbReference>
<dbReference type="SUPFAM" id="SSF53187">
    <property type="entry name" value="Zn-dependent exopeptidases"/>
    <property type="match status" value="1"/>
</dbReference>
<dbReference type="InterPro" id="IPR048024">
    <property type="entry name" value="Fxna-like_M28_dom"/>
</dbReference>